<sequence>MSHIKSQEKIMAPPLMWPLPTCPITSPLTEGKLTLLRCLSTKILSKTINSDWMRNFSTIKLFHNRTAGTFYKGMTLQDEVVAKIPMHYAEFKSGVIDEVQECRSKPMKDR</sequence>
<reference evidence="1 2" key="1">
    <citation type="submission" date="2024-02" db="EMBL/GenBank/DDBJ databases">
        <authorList>
            <person name="Vignale AGUSTIN F."/>
            <person name="Sosa J E."/>
            <person name="Modenutti C."/>
        </authorList>
    </citation>
    <scope>NUCLEOTIDE SEQUENCE [LARGE SCALE GENOMIC DNA]</scope>
</reference>
<dbReference type="AlphaFoldDB" id="A0ABC8V4J0"/>
<comment type="caution">
    <text evidence="1">The sequence shown here is derived from an EMBL/GenBank/DDBJ whole genome shotgun (WGS) entry which is preliminary data.</text>
</comment>
<protein>
    <submittedName>
        <fullName evidence="1">Uncharacterized protein</fullName>
    </submittedName>
</protein>
<organism evidence="1 2">
    <name type="scientific">Ilex paraguariensis</name>
    <name type="common">yerba mate</name>
    <dbReference type="NCBI Taxonomy" id="185542"/>
    <lineage>
        <taxon>Eukaryota</taxon>
        <taxon>Viridiplantae</taxon>
        <taxon>Streptophyta</taxon>
        <taxon>Embryophyta</taxon>
        <taxon>Tracheophyta</taxon>
        <taxon>Spermatophyta</taxon>
        <taxon>Magnoliopsida</taxon>
        <taxon>eudicotyledons</taxon>
        <taxon>Gunneridae</taxon>
        <taxon>Pentapetalae</taxon>
        <taxon>asterids</taxon>
        <taxon>campanulids</taxon>
        <taxon>Aquifoliales</taxon>
        <taxon>Aquifoliaceae</taxon>
        <taxon>Ilex</taxon>
    </lineage>
</organism>
<accession>A0ABC8V4J0</accession>
<dbReference type="Proteomes" id="UP001642360">
    <property type="component" value="Unassembled WGS sequence"/>
</dbReference>
<keyword evidence="2" id="KW-1185">Reference proteome</keyword>
<evidence type="ECO:0000313" key="1">
    <source>
        <dbReference type="EMBL" id="CAK9188228.1"/>
    </source>
</evidence>
<name>A0ABC8V4J0_9AQUA</name>
<gene>
    <name evidence="1" type="ORF">ILEXP_LOCUS58879</name>
</gene>
<dbReference type="EMBL" id="CAUOFW020010368">
    <property type="protein sequence ID" value="CAK9188228.1"/>
    <property type="molecule type" value="Genomic_DNA"/>
</dbReference>
<evidence type="ECO:0000313" key="2">
    <source>
        <dbReference type="Proteomes" id="UP001642360"/>
    </source>
</evidence>
<proteinExistence type="predicted"/>